<gene>
    <name evidence="1" type="ORF">KPH14_011613</name>
</gene>
<evidence type="ECO:0000313" key="1">
    <source>
        <dbReference type="EMBL" id="KAK2578102.1"/>
    </source>
</evidence>
<evidence type="ECO:0000313" key="2">
    <source>
        <dbReference type="Proteomes" id="UP001258017"/>
    </source>
</evidence>
<sequence length="145" mass="16774">MVREGIEMEGEEGEEEDIKREEIVKVLMKLKEGKAPGEDGLENEVWKKMPMEVGEALEEVLRRIWRREKIPKEWKKGVICPVFKKGVKGMVENYRGITLMDTAYKIYAGILHERLMAKVEGKLQKGQYGFRRGRGTMDAVFVLNT</sequence>
<accession>A0AAD9VLH9</accession>
<name>A0AAD9VLH9_9HYME</name>
<dbReference type="SUPFAM" id="SSF56672">
    <property type="entry name" value="DNA/RNA polymerases"/>
    <property type="match status" value="1"/>
</dbReference>
<evidence type="ECO:0008006" key="3">
    <source>
        <dbReference type="Google" id="ProtNLM"/>
    </source>
</evidence>
<dbReference type="EMBL" id="JAIFRP010000590">
    <property type="protein sequence ID" value="KAK2578102.1"/>
    <property type="molecule type" value="Genomic_DNA"/>
</dbReference>
<proteinExistence type="predicted"/>
<reference evidence="1" key="2">
    <citation type="journal article" date="2023" name="Commun. Biol.">
        <title>Intrasexual cuticular hydrocarbon dimorphism in a wasp sheds light on hydrocarbon biosynthesis genes in Hymenoptera.</title>
        <authorList>
            <person name="Moris V.C."/>
            <person name="Podsiadlowski L."/>
            <person name="Martin S."/>
            <person name="Oeyen J.P."/>
            <person name="Donath A."/>
            <person name="Petersen M."/>
            <person name="Wilbrandt J."/>
            <person name="Misof B."/>
            <person name="Liedtke D."/>
            <person name="Thamm M."/>
            <person name="Scheiner R."/>
            <person name="Schmitt T."/>
            <person name="Niehuis O."/>
        </authorList>
    </citation>
    <scope>NUCLEOTIDE SEQUENCE</scope>
    <source>
        <strain evidence="1">GBR_01_08_01A</strain>
    </source>
</reference>
<comment type="caution">
    <text evidence="1">The sequence shown here is derived from an EMBL/GenBank/DDBJ whole genome shotgun (WGS) entry which is preliminary data.</text>
</comment>
<dbReference type="AlphaFoldDB" id="A0AAD9VLH9"/>
<dbReference type="PANTHER" id="PTHR19446">
    <property type="entry name" value="REVERSE TRANSCRIPTASES"/>
    <property type="match status" value="1"/>
</dbReference>
<protein>
    <recommendedName>
        <fullName evidence="3">Reverse transcriptase domain-containing protein</fullName>
    </recommendedName>
</protein>
<dbReference type="Proteomes" id="UP001258017">
    <property type="component" value="Unassembled WGS sequence"/>
</dbReference>
<dbReference type="InterPro" id="IPR043502">
    <property type="entry name" value="DNA/RNA_pol_sf"/>
</dbReference>
<keyword evidence="2" id="KW-1185">Reference proteome</keyword>
<dbReference type="GO" id="GO:0071897">
    <property type="term" value="P:DNA biosynthetic process"/>
    <property type="evidence" value="ECO:0007669"/>
    <property type="project" value="UniProtKB-ARBA"/>
</dbReference>
<reference evidence="1" key="1">
    <citation type="submission" date="2021-08" db="EMBL/GenBank/DDBJ databases">
        <authorList>
            <person name="Misof B."/>
            <person name="Oliver O."/>
            <person name="Podsiadlowski L."/>
            <person name="Donath A."/>
            <person name="Peters R."/>
            <person name="Mayer C."/>
            <person name="Rust J."/>
            <person name="Gunkel S."/>
            <person name="Lesny P."/>
            <person name="Martin S."/>
            <person name="Oeyen J.P."/>
            <person name="Petersen M."/>
            <person name="Panagiotis P."/>
            <person name="Wilbrandt J."/>
            <person name="Tanja T."/>
        </authorList>
    </citation>
    <scope>NUCLEOTIDE SEQUENCE</scope>
    <source>
        <strain evidence="1">GBR_01_08_01A</strain>
        <tissue evidence="1">Thorax + abdomen</tissue>
    </source>
</reference>
<organism evidence="1 2">
    <name type="scientific">Odynerus spinipes</name>
    <dbReference type="NCBI Taxonomy" id="1348599"/>
    <lineage>
        <taxon>Eukaryota</taxon>
        <taxon>Metazoa</taxon>
        <taxon>Ecdysozoa</taxon>
        <taxon>Arthropoda</taxon>
        <taxon>Hexapoda</taxon>
        <taxon>Insecta</taxon>
        <taxon>Pterygota</taxon>
        <taxon>Neoptera</taxon>
        <taxon>Endopterygota</taxon>
        <taxon>Hymenoptera</taxon>
        <taxon>Apocrita</taxon>
        <taxon>Aculeata</taxon>
        <taxon>Vespoidea</taxon>
        <taxon>Vespidae</taxon>
        <taxon>Eumeninae</taxon>
        <taxon>Odynerus</taxon>
    </lineage>
</organism>